<dbReference type="RefSeq" id="WP_100918770.1">
    <property type="nucleotide sequence ID" value="NZ_CP020370.1"/>
</dbReference>
<keyword evidence="2" id="KW-1185">Reference proteome</keyword>
<reference evidence="1 2" key="1">
    <citation type="submission" date="2017-03" db="EMBL/GenBank/DDBJ databases">
        <title>Complete genome sequence of Candidatus 'Thiodictyon syntrophicum' sp. nov. strain Cad16T, a photolithoautotroph purple sulfur bacterium isolated from an alpine meromictic lake.</title>
        <authorList>
            <person name="Luedin S.M."/>
            <person name="Pothier J.F."/>
            <person name="Danza F."/>
            <person name="Storelli N."/>
            <person name="Wittwer M."/>
            <person name="Tonolla M."/>
        </authorList>
    </citation>
    <scope>NUCLEOTIDE SEQUENCE [LARGE SCALE GENOMIC DNA]</scope>
    <source>
        <strain evidence="1 2">Cad16T</strain>
    </source>
</reference>
<evidence type="ECO:0000313" key="2">
    <source>
        <dbReference type="Proteomes" id="UP000232638"/>
    </source>
</evidence>
<dbReference type="AlphaFoldDB" id="A0A2K8U6F2"/>
<gene>
    <name evidence="1" type="ORF">THSYN_08530</name>
</gene>
<evidence type="ECO:0008006" key="3">
    <source>
        <dbReference type="Google" id="ProtNLM"/>
    </source>
</evidence>
<dbReference type="OrthoDB" id="5797229at2"/>
<dbReference type="Proteomes" id="UP000232638">
    <property type="component" value="Chromosome"/>
</dbReference>
<organism evidence="1 2">
    <name type="scientific">Candidatus Thiodictyon syntrophicum</name>
    <dbReference type="NCBI Taxonomy" id="1166950"/>
    <lineage>
        <taxon>Bacteria</taxon>
        <taxon>Pseudomonadati</taxon>
        <taxon>Pseudomonadota</taxon>
        <taxon>Gammaproteobacteria</taxon>
        <taxon>Chromatiales</taxon>
        <taxon>Chromatiaceae</taxon>
        <taxon>Thiodictyon</taxon>
    </lineage>
</organism>
<name>A0A2K8U6F2_9GAMM</name>
<evidence type="ECO:0000313" key="1">
    <source>
        <dbReference type="EMBL" id="AUB80989.1"/>
    </source>
</evidence>
<dbReference type="EMBL" id="CP020370">
    <property type="protein sequence ID" value="AUB80989.1"/>
    <property type="molecule type" value="Genomic_DNA"/>
</dbReference>
<accession>A0A2K8U6F2</accession>
<protein>
    <recommendedName>
        <fullName evidence="3">CopG family transcriptional regulator</fullName>
    </recommendedName>
</protein>
<proteinExistence type="predicted"/>
<dbReference type="KEGG" id="tsy:THSYN_08530"/>
<sequence>MNLTVTIAEQTLKRARLRALTENTSVNAVVRDFLDAYADHRSAAREATDRILELASQSEAGSGPEGRTWTREEIYDRPVFRR</sequence>